<dbReference type="SUPFAM" id="SSF81624">
    <property type="entry name" value="N-terminal domain of MutM-like DNA repair proteins"/>
    <property type="match status" value="1"/>
</dbReference>
<keyword evidence="5 13" id="KW-0863">Zinc-finger</keyword>
<dbReference type="PANTHER" id="PTHR22993">
    <property type="entry name" value="FORMAMIDOPYRIMIDINE-DNA GLYCOSYLASE"/>
    <property type="match status" value="1"/>
</dbReference>
<keyword evidence="3" id="KW-0479">Metal-binding</keyword>
<evidence type="ECO:0000313" key="15">
    <source>
        <dbReference type="EMBL" id="MFD2201751.1"/>
    </source>
</evidence>
<comment type="similarity">
    <text evidence="2">Belongs to the FPG family.</text>
</comment>
<keyword evidence="6" id="KW-0378">Hydrolase</keyword>
<keyword evidence="11" id="KW-0511">Multifunctional enzyme</keyword>
<dbReference type="InterPro" id="IPR010979">
    <property type="entry name" value="Ribosomal_uS13-like_H2TH"/>
</dbReference>
<dbReference type="RefSeq" id="WP_380801687.1">
    <property type="nucleotide sequence ID" value="NZ_JBHUIV010000014.1"/>
</dbReference>
<comment type="caution">
    <text evidence="15">The sequence shown here is derived from an EMBL/GenBank/DDBJ whole genome shotgun (WGS) entry which is preliminary data.</text>
</comment>
<evidence type="ECO:0000256" key="3">
    <source>
        <dbReference type="ARBA" id="ARBA00022723"/>
    </source>
</evidence>
<reference evidence="16" key="1">
    <citation type="journal article" date="2019" name="Int. J. Syst. Evol. Microbiol.">
        <title>The Global Catalogue of Microorganisms (GCM) 10K type strain sequencing project: providing services to taxonomists for standard genome sequencing and annotation.</title>
        <authorList>
            <consortium name="The Broad Institute Genomics Platform"/>
            <consortium name="The Broad Institute Genome Sequencing Center for Infectious Disease"/>
            <person name="Wu L."/>
            <person name="Ma J."/>
        </authorList>
    </citation>
    <scope>NUCLEOTIDE SEQUENCE [LARGE SCALE GENOMIC DNA]</scope>
    <source>
        <strain evidence="16">KCTC 19812</strain>
    </source>
</reference>
<evidence type="ECO:0000256" key="2">
    <source>
        <dbReference type="ARBA" id="ARBA00009409"/>
    </source>
</evidence>
<evidence type="ECO:0000256" key="5">
    <source>
        <dbReference type="ARBA" id="ARBA00022771"/>
    </source>
</evidence>
<evidence type="ECO:0000313" key="16">
    <source>
        <dbReference type="Proteomes" id="UP001597414"/>
    </source>
</evidence>
<dbReference type="EMBL" id="JBHUIV010000014">
    <property type="protein sequence ID" value="MFD2201751.1"/>
    <property type="molecule type" value="Genomic_DNA"/>
</dbReference>
<keyword evidence="7" id="KW-0862">Zinc</keyword>
<evidence type="ECO:0000256" key="12">
    <source>
        <dbReference type="ARBA" id="ARBA00023295"/>
    </source>
</evidence>
<evidence type="ECO:0000256" key="8">
    <source>
        <dbReference type="ARBA" id="ARBA00023125"/>
    </source>
</evidence>
<dbReference type="PROSITE" id="PS51066">
    <property type="entry name" value="ZF_FPG_2"/>
    <property type="match status" value="1"/>
</dbReference>
<dbReference type="SUPFAM" id="SSF57716">
    <property type="entry name" value="Glucocorticoid receptor-like (DNA-binding domain)"/>
    <property type="match status" value="1"/>
</dbReference>
<evidence type="ECO:0000256" key="7">
    <source>
        <dbReference type="ARBA" id="ARBA00022833"/>
    </source>
</evidence>
<evidence type="ECO:0000256" key="1">
    <source>
        <dbReference type="ARBA" id="ARBA00001668"/>
    </source>
</evidence>
<dbReference type="InterPro" id="IPR000214">
    <property type="entry name" value="Znf_DNA_glyclase/AP_lyase"/>
</dbReference>
<keyword evidence="8" id="KW-0238">DNA-binding</keyword>
<evidence type="ECO:0000256" key="11">
    <source>
        <dbReference type="ARBA" id="ARBA00023268"/>
    </source>
</evidence>
<accession>A0ABW5BAQ0</accession>
<sequence length="273" mass="30230">MIEIPESKTLSLQAVKALKGKKVIKVFPPSYVHKLAWFEGDPKDYPKLLEGRKIESVHGHGMFVDIHFDSDVSLSVSDGTNLRLIQNVKEAPKKHQLLLVFEDGTCLAFTVAMYGGIMAFKGSLENKYHIGSLNAISPLDEAFDESHFYGILDAAKDISAKALLATEQRIPGLGNGVLQDILFNAGIHPKKKKSSLTEFEKEELFHSLKTTLRKMTEQGGRDTEKDLYGKNGGYKTILSKNTLDQPCPNCGGKIVKEAYMGGAVYFCPYCQKL</sequence>
<dbReference type="InterPro" id="IPR012319">
    <property type="entry name" value="FPG_cat"/>
</dbReference>
<dbReference type="SMART" id="SM01232">
    <property type="entry name" value="H2TH"/>
    <property type="match status" value="1"/>
</dbReference>
<evidence type="ECO:0000259" key="14">
    <source>
        <dbReference type="PROSITE" id="PS51066"/>
    </source>
</evidence>
<keyword evidence="16" id="KW-1185">Reference proteome</keyword>
<keyword evidence="12" id="KW-0326">Glycosidase</keyword>
<dbReference type="PANTHER" id="PTHR22993:SF9">
    <property type="entry name" value="FORMAMIDOPYRIMIDINE-DNA GLYCOSYLASE"/>
    <property type="match status" value="1"/>
</dbReference>
<evidence type="ECO:0000256" key="10">
    <source>
        <dbReference type="ARBA" id="ARBA00023239"/>
    </source>
</evidence>
<dbReference type="InterPro" id="IPR015886">
    <property type="entry name" value="H2TH_FPG"/>
</dbReference>
<dbReference type="Pfam" id="PF06831">
    <property type="entry name" value="H2TH"/>
    <property type="match status" value="1"/>
</dbReference>
<evidence type="ECO:0000256" key="9">
    <source>
        <dbReference type="ARBA" id="ARBA00023204"/>
    </source>
</evidence>
<dbReference type="Proteomes" id="UP001597414">
    <property type="component" value="Unassembled WGS sequence"/>
</dbReference>
<dbReference type="Gene3D" id="1.10.8.50">
    <property type="match status" value="1"/>
</dbReference>
<evidence type="ECO:0000256" key="6">
    <source>
        <dbReference type="ARBA" id="ARBA00022801"/>
    </source>
</evidence>
<dbReference type="SUPFAM" id="SSF46946">
    <property type="entry name" value="S13-like H2TH domain"/>
    <property type="match status" value="1"/>
</dbReference>
<comment type="catalytic activity">
    <reaction evidence="1">
        <text>Hydrolysis of DNA containing ring-opened 7-methylguanine residues, releasing 2,6-diamino-4-hydroxy-5-(N-methyl)formamidopyrimidine.</text>
        <dbReference type="EC" id="3.2.2.23"/>
    </reaction>
</comment>
<name>A0ABW5BAQ0_9BACT</name>
<dbReference type="Pfam" id="PF01149">
    <property type="entry name" value="Fapy_DNA_glyco"/>
    <property type="match status" value="1"/>
</dbReference>
<gene>
    <name evidence="15" type="ORF">ACFSKV_09245</name>
</gene>
<evidence type="ECO:0000256" key="13">
    <source>
        <dbReference type="PROSITE-ProRule" id="PRU00391"/>
    </source>
</evidence>
<protein>
    <submittedName>
        <fullName evidence="15">DNA-formamidopyrimidine glycosylase family protein</fullName>
    </submittedName>
</protein>
<keyword evidence="4" id="KW-0227">DNA damage</keyword>
<proteinExistence type="inferred from homology"/>
<dbReference type="Gene3D" id="3.20.190.10">
    <property type="entry name" value="MutM-like, N-terminal"/>
    <property type="match status" value="1"/>
</dbReference>
<feature type="domain" description="FPG-type" evidence="14">
    <location>
        <begin position="226"/>
        <end position="272"/>
    </location>
</feature>
<keyword evidence="10" id="KW-0456">Lyase</keyword>
<keyword evidence="9" id="KW-0234">DNA repair</keyword>
<evidence type="ECO:0000256" key="4">
    <source>
        <dbReference type="ARBA" id="ARBA00022763"/>
    </source>
</evidence>
<dbReference type="InterPro" id="IPR035937">
    <property type="entry name" value="FPG_N"/>
</dbReference>
<organism evidence="15 16">
    <name type="scientific">Shivajiella indica</name>
    <dbReference type="NCBI Taxonomy" id="872115"/>
    <lineage>
        <taxon>Bacteria</taxon>
        <taxon>Pseudomonadati</taxon>
        <taxon>Bacteroidota</taxon>
        <taxon>Cytophagia</taxon>
        <taxon>Cytophagales</taxon>
        <taxon>Cyclobacteriaceae</taxon>
        <taxon>Shivajiella</taxon>
    </lineage>
</organism>